<keyword evidence="4 5" id="KW-0804">Transcription</keyword>
<dbReference type="PRINTS" id="PR00046">
    <property type="entry name" value="SIGMA70FCT"/>
</dbReference>
<dbReference type="InterPro" id="IPR007627">
    <property type="entry name" value="RNA_pol_sigma70_r2"/>
</dbReference>
<dbReference type="InterPro" id="IPR012845">
    <property type="entry name" value="RNA_pol_sigma_FliA_WhiG"/>
</dbReference>
<organism evidence="9 11">
    <name type="scientific">Demequina capsici</name>
    <dbReference type="NCBI Taxonomy" id="3075620"/>
    <lineage>
        <taxon>Bacteria</taxon>
        <taxon>Bacillati</taxon>
        <taxon>Actinomycetota</taxon>
        <taxon>Actinomycetes</taxon>
        <taxon>Micrococcales</taxon>
        <taxon>Demequinaceae</taxon>
        <taxon>Demequina</taxon>
    </lineage>
</organism>
<comment type="function">
    <text evidence="5">Sigma factors are initiation factors that promote the attachment of RNA polymerase to specific initiation sites and are then released.</text>
</comment>
<protein>
    <recommendedName>
        <fullName evidence="5">RNA polymerase sigma factor</fullName>
    </recommendedName>
</protein>
<dbReference type="PROSITE" id="PS00716">
    <property type="entry name" value="SIGMA70_2"/>
    <property type="match status" value="1"/>
</dbReference>
<dbReference type="GO" id="GO:0003899">
    <property type="term" value="F:DNA-directed RNA polymerase activity"/>
    <property type="evidence" value="ECO:0007669"/>
    <property type="project" value="InterPro"/>
</dbReference>
<dbReference type="Gene3D" id="1.20.140.160">
    <property type="match status" value="1"/>
</dbReference>
<dbReference type="Gene3D" id="1.10.1740.10">
    <property type="match status" value="1"/>
</dbReference>
<evidence type="ECO:0000256" key="3">
    <source>
        <dbReference type="ARBA" id="ARBA00023125"/>
    </source>
</evidence>
<feature type="domain" description="RNA polymerase sigma-70" evidence="7">
    <location>
        <begin position="78"/>
        <end position="91"/>
    </location>
</feature>
<evidence type="ECO:0000313" key="10">
    <source>
        <dbReference type="EMBL" id="WNM26300.1"/>
    </source>
</evidence>
<feature type="compositionally biased region" description="Basic and acidic residues" evidence="6">
    <location>
        <begin position="15"/>
        <end position="31"/>
    </location>
</feature>
<dbReference type="InterPro" id="IPR013324">
    <property type="entry name" value="RNA_pol_sigma_r3/r4-like"/>
</dbReference>
<dbReference type="Proteomes" id="UP001303408">
    <property type="component" value="Chromosome"/>
</dbReference>
<dbReference type="SUPFAM" id="SSF88659">
    <property type="entry name" value="Sigma3 and sigma4 domains of RNA polymerase sigma factors"/>
    <property type="match status" value="2"/>
</dbReference>
<dbReference type="RefSeq" id="WP_313496320.1">
    <property type="nucleotide sequence ID" value="NZ_CP134879.1"/>
</dbReference>
<sequence>MSELNTVLKHLETQQEPHVAVEDRTPSDLDPRWTSLRSADPEERREARDGLITDFAPLVTHVATRMIGRLPESVELGDLVSYGMFGLIDAVEKFEPARGFKFETYASQRVRGAIIDELRAADWVPRSVRAKARTVEAATRQLEQSVQGPVTDEDVARHLEWQTAEVRTVRAQVALSHVAALDTLGGIGDDTTALDTVAALSVPGAARAVEHHETRSLLADAVQQVREREQEVLRLYYYENLTLAQIGRILGVTESRVSQIHSAAVKKLRETLVKTGAFS</sequence>
<dbReference type="PANTHER" id="PTHR30385">
    <property type="entry name" value="SIGMA FACTOR F FLAGELLAR"/>
    <property type="match status" value="1"/>
</dbReference>
<dbReference type="PROSITE" id="PS00715">
    <property type="entry name" value="SIGMA70_1"/>
    <property type="match status" value="1"/>
</dbReference>
<evidence type="ECO:0000313" key="9">
    <source>
        <dbReference type="EMBL" id="WNM23423.1"/>
    </source>
</evidence>
<dbReference type="Proteomes" id="UP001304125">
    <property type="component" value="Chromosome"/>
</dbReference>
<keyword evidence="1 5" id="KW-0805">Transcription regulation</keyword>
<evidence type="ECO:0000259" key="7">
    <source>
        <dbReference type="PROSITE" id="PS00715"/>
    </source>
</evidence>
<reference evidence="9 11" key="1">
    <citation type="submission" date="2023-09" db="EMBL/GenBank/DDBJ databases">
        <title>Demequina sp. a novel bacteria isolated from Capsicum annuum.</title>
        <authorList>
            <person name="Humaira Z."/>
            <person name="Lee J."/>
            <person name="Cho D."/>
        </authorList>
    </citation>
    <scope>NUCLEOTIDE SEQUENCE [LARGE SCALE GENOMIC DNA]</scope>
    <source>
        <strain evidence="9 11">OYTSA14</strain>
        <strain evidence="10">PMTSA13</strain>
    </source>
</reference>
<dbReference type="KEGG" id="dcp:RN607_08810"/>
<dbReference type="InterPro" id="IPR000943">
    <property type="entry name" value="RNA_pol_sigma70"/>
</dbReference>
<dbReference type="NCBIfam" id="TIGR02479">
    <property type="entry name" value="FliA_WhiG"/>
    <property type="match status" value="1"/>
</dbReference>
<dbReference type="InterPro" id="IPR013325">
    <property type="entry name" value="RNA_pol_sigma_r2"/>
</dbReference>
<dbReference type="GO" id="GO:0003677">
    <property type="term" value="F:DNA binding"/>
    <property type="evidence" value="ECO:0007669"/>
    <property type="project" value="UniProtKB-KW"/>
</dbReference>
<evidence type="ECO:0000256" key="2">
    <source>
        <dbReference type="ARBA" id="ARBA00023082"/>
    </source>
</evidence>
<keyword evidence="11" id="KW-1185">Reference proteome</keyword>
<comment type="similarity">
    <text evidence="5">Belongs to the sigma-70 factor family.</text>
</comment>
<evidence type="ECO:0000256" key="5">
    <source>
        <dbReference type="RuleBase" id="RU362124"/>
    </source>
</evidence>
<evidence type="ECO:0000256" key="1">
    <source>
        <dbReference type="ARBA" id="ARBA00023015"/>
    </source>
</evidence>
<dbReference type="SUPFAM" id="SSF88946">
    <property type="entry name" value="Sigma2 domain of RNA polymerase sigma factors"/>
    <property type="match status" value="1"/>
</dbReference>
<proteinExistence type="inferred from homology"/>
<dbReference type="NCBIfam" id="NF005413">
    <property type="entry name" value="PRK06986.1"/>
    <property type="match status" value="1"/>
</dbReference>
<dbReference type="PIRSF" id="PIRSF000770">
    <property type="entry name" value="RNA_pol_sigma-SigE/K"/>
    <property type="match status" value="1"/>
</dbReference>
<dbReference type="EMBL" id="CP134880">
    <property type="protein sequence ID" value="WNM26300.1"/>
    <property type="molecule type" value="Genomic_DNA"/>
</dbReference>
<evidence type="ECO:0000256" key="4">
    <source>
        <dbReference type="ARBA" id="ARBA00023163"/>
    </source>
</evidence>
<dbReference type="GO" id="GO:0016987">
    <property type="term" value="F:sigma factor activity"/>
    <property type="evidence" value="ECO:0007669"/>
    <property type="project" value="UniProtKB-KW"/>
</dbReference>
<dbReference type="Pfam" id="PF04545">
    <property type="entry name" value="Sigma70_r4"/>
    <property type="match status" value="1"/>
</dbReference>
<feature type="domain" description="RNA polymerase sigma-70" evidence="8">
    <location>
        <begin position="242"/>
        <end position="268"/>
    </location>
</feature>
<gene>
    <name evidence="9" type="ORF">RN606_08585</name>
    <name evidence="10" type="ORF">RN607_08810</name>
</gene>
<dbReference type="Pfam" id="PF04542">
    <property type="entry name" value="Sigma70_r2"/>
    <property type="match status" value="1"/>
</dbReference>
<name>A0AA96F5D2_9MICO</name>
<evidence type="ECO:0000259" key="8">
    <source>
        <dbReference type="PROSITE" id="PS00716"/>
    </source>
</evidence>
<dbReference type="GO" id="GO:0006352">
    <property type="term" value="P:DNA-templated transcription initiation"/>
    <property type="evidence" value="ECO:0007669"/>
    <property type="project" value="InterPro"/>
</dbReference>
<dbReference type="InterPro" id="IPR007630">
    <property type="entry name" value="RNA_pol_sigma70_r4"/>
</dbReference>
<dbReference type="AlphaFoldDB" id="A0AA96F5D2"/>
<accession>A0AA96F5D2</accession>
<feature type="region of interest" description="Disordered" evidence="6">
    <location>
        <begin position="15"/>
        <end position="47"/>
    </location>
</feature>
<dbReference type="InterPro" id="IPR014284">
    <property type="entry name" value="RNA_pol_sigma-70_dom"/>
</dbReference>
<dbReference type="CDD" id="cd06171">
    <property type="entry name" value="Sigma70_r4"/>
    <property type="match status" value="1"/>
</dbReference>
<keyword evidence="2 5" id="KW-0731">Sigma factor</keyword>
<accession>A0AA96FDC1</accession>
<dbReference type="EMBL" id="CP134879">
    <property type="protein sequence ID" value="WNM23423.1"/>
    <property type="molecule type" value="Genomic_DNA"/>
</dbReference>
<dbReference type="PANTHER" id="PTHR30385:SF7">
    <property type="entry name" value="RNA POLYMERASE SIGMA FACTOR FLIA"/>
    <property type="match status" value="1"/>
</dbReference>
<dbReference type="NCBIfam" id="TIGR02937">
    <property type="entry name" value="sigma70-ECF"/>
    <property type="match status" value="1"/>
</dbReference>
<evidence type="ECO:0000313" key="11">
    <source>
        <dbReference type="Proteomes" id="UP001304125"/>
    </source>
</evidence>
<keyword evidence="3 5" id="KW-0238">DNA-binding</keyword>
<evidence type="ECO:0000256" key="6">
    <source>
        <dbReference type="SAM" id="MobiDB-lite"/>
    </source>
</evidence>